<protein>
    <recommendedName>
        <fullName evidence="1">Doublecortin domain-containing protein</fullName>
    </recommendedName>
</protein>
<dbReference type="SUPFAM" id="SSF89837">
    <property type="entry name" value="Doublecortin (DC)"/>
    <property type="match status" value="1"/>
</dbReference>
<accession>A0A1S0TJ96</accession>
<dbReference type="CTD" id="9951337"/>
<dbReference type="PROSITE" id="PS50309">
    <property type="entry name" value="DC"/>
    <property type="match status" value="1"/>
</dbReference>
<organism evidence="2">
    <name type="scientific">Loa loa</name>
    <name type="common">Eye worm</name>
    <name type="synonym">Filaria loa</name>
    <dbReference type="NCBI Taxonomy" id="7209"/>
    <lineage>
        <taxon>Eukaryota</taxon>
        <taxon>Metazoa</taxon>
        <taxon>Ecdysozoa</taxon>
        <taxon>Nematoda</taxon>
        <taxon>Chromadorea</taxon>
        <taxon>Rhabditida</taxon>
        <taxon>Spirurina</taxon>
        <taxon>Spiruromorpha</taxon>
        <taxon>Filarioidea</taxon>
        <taxon>Onchocercidae</taxon>
        <taxon>Loa</taxon>
    </lineage>
</organism>
<proteinExistence type="predicted"/>
<dbReference type="InParanoid" id="A0A1S0TJ96"/>
<dbReference type="InterPro" id="IPR036572">
    <property type="entry name" value="Doublecortin_dom_sf"/>
</dbReference>
<evidence type="ECO:0000313" key="2">
    <source>
        <dbReference type="EMBL" id="EFO14655.1"/>
    </source>
</evidence>
<dbReference type="CDD" id="cd01617">
    <property type="entry name" value="DCX"/>
    <property type="match status" value="1"/>
</dbReference>
<gene>
    <name evidence="2" type="ORF">LOAG_13862</name>
</gene>
<dbReference type="EMBL" id="JH712228">
    <property type="protein sequence ID" value="EFO14655.1"/>
    <property type="molecule type" value="Genomic_DNA"/>
</dbReference>
<dbReference type="GeneID" id="9951337"/>
<dbReference type="RefSeq" id="XP_003149414.1">
    <property type="nucleotide sequence ID" value="XM_003149366.1"/>
</dbReference>
<dbReference type="AlphaFoldDB" id="A0A1S0TJ96"/>
<dbReference type="Gene3D" id="3.10.20.230">
    <property type="entry name" value="Doublecortin domain"/>
    <property type="match status" value="1"/>
</dbReference>
<name>A0A1S0TJ96_LOALO</name>
<evidence type="ECO:0000259" key="1">
    <source>
        <dbReference type="PROSITE" id="PS50309"/>
    </source>
</evidence>
<reference evidence="2" key="1">
    <citation type="submission" date="2012-04" db="EMBL/GenBank/DDBJ databases">
        <title>The Genome Sequence of Loa loa.</title>
        <authorList>
            <consortium name="The Broad Institute Genome Sequencing Platform"/>
            <consortium name="Broad Institute Genome Sequencing Center for Infectious Disease"/>
            <person name="Nutman T.B."/>
            <person name="Fink D.L."/>
            <person name="Russ C."/>
            <person name="Young S."/>
            <person name="Zeng Q."/>
            <person name="Gargeya S."/>
            <person name="Alvarado L."/>
            <person name="Berlin A."/>
            <person name="Chapman S.B."/>
            <person name="Chen Z."/>
            <person name="Freedman E."/>
            <person name="Gellesch M."/>
            <person name="Goldberg J."/>
            <person name="Griggs A."/>
            <person name="Gujja S."/>
            <person name="Heilman E.R."/>
            <person name="Heiman D."/>
            <person name="Howarth C."/>
            <person name="Mehta T."/>
            <person name="Neiman D."/>
            <person name="Pearson M."/>
            <person name="Roberts A."/>
            <person name="Saif S."/>
            <person name="Shea T."/>
            <person name="Shenoy N."/>
            <person name="Sisk P."/>
            <person name="Stolte C."/>
            <person name="Sykes S."/>
            <person name="White J."/>
            <person name="Yandava C."/>
            <person name="Haas B."/>
            <person name="Henn M.R."/>
            <person name="Nusbaum C."/>
            <person name="Birren B."/>
        </authorList>
    </citation>
    <scope>NUCLEOTIDE SEQUENCE [LARGE SCALE GENOMIC DNA]</scope>
</reference>
<feature type="non-terminal residue" evidence="2">
    <location>
        <position position="161"/>
    </location>
</feature>
<feature type="domain" description="Doublecortin" evidence="1">
    <location>
        <begin position="58"/>
        <end position="138"/>
    </location>
</feature>
<sequence>MFITRKGLFDKMNTVAKKNSKKFQSDIISKVCKNLSQSSNEQVEKPYQKFMMTGVDKKRIKIYKNGDESFEGVELIINMDQFKNMQTFLDFISEKIGLTNSAKKLYTLNGDLIKSMEQIVNDKGYVATTDIFTPLFYGQMNFTTNSGRTSRMNSKIASSAV</sequence>
<dbReference type="KEGG" id="loa:LOAG_13862"/>
<dbReference type="GO" id="GO:0035556">
    <property type="term" value="P:intracellular signal transduction"/>
    <property type="evidence" value="ECO:0007669"/>
    <property type="project" value="InterPro"/>
</dbReference>
<dbReference type="InterPro" id="IPR003533">
    <property type="entry name" value="Doublecortin_dom"/>
</dbReference>
<dbReference type="Pfam" id="PF03607">
    <property type="entry name" value="DCX"/>
    <property type="match status" value="1"/>
</dbReference>
<dbReference type="SMART" id="SM00537">
    <property type="entry name" value="DCX"/>
    <property type="match status" value="1"/>
</dbReference>
<dbReference type="OrthoDB" id="1738954at2759"/>